<dbReference type="Pfam" id="PF01019">
    <property type="entry name" value="G_glu_transpept"/>
    <property type="match status" value="1"/>
</dbReference>
<accession>A0A7S0KL41</accession>
<dbReference type="PANTHER" id="PTHR43881:SF1">
    <property type="entry name" value="GAMMA-GLUTAMYLTRANSPEPTIDASE (AFU_ORTHOLOGUE AFUA_4G13580)"/>
    <property type="match status" value="1"/>
</dbReference>
<dbReference type="InterPro" id="IPR029055">
    <property type="entry name" value="Ntn_hydrolases_N"/>
</dbReference>
<proteinExistence type="predicted"/>
<protein>
    <recommendedName>
        <fullName evidence="2">Gamma-glutamyltransferase</fullName>
    </recommendedName>
</protein>
<dbReference type="Gene3D" id="3.60.20.40">
    <property type="match status" value="1"/>
</dbReference>
<dbReference type="Gene3D" id="1.10.246.130">
    <property type="match status" value="1"/>
</dbReference>
<dbReference type="SUPFAM" id="SSF56235">
    <property type="entry name" value="N-terminal nucleophile aminohydrolases (Ntn hydrolases)"/>
    <property type="match status" value="1"/>
</dbReference>
<dbReference type="EMBL" id="HBEV01005674">
    <property type="protein sequence ID" value="CAD8584031.1"/>
    <property type="molecule type" value="Transcribed_RNA"/>
</dbReference>
<dbReference type="InterPro" id="IPR052896">
    <property type="entry name" value="GGT-like_enzyme"/>
</dbReference>
<dbReference type="PRINTS" id="PR01210">
    <property type="entry name" value="GGTRANSPTASE"/>
</dbReference>
<dbReference type="InterPro" id="IPR043137">
    <property type="entry name" value="GGT_ssub_C"/>
</dbReference>
<sequence length="560" mass="58318">MVASSQTLASEAGLRMLRAGGNAFDAAVAVAAALNVCEPTSTGIGGDAFALCYHASSKDVTAVVGGGASPAALTLDLCRQRGHLGTEIAPSTDALCVVVPGACAAWEDVVTRHGSGKLTLGDVLAPAIELAEHGAPIGPVTAELWRRQEHLLRATGATCMLVDDGDGTFRAPSAGEVFANPQLAATFRRVAAHGAKEGFYRGPIAEAIVRAVAERGGVVTLEDLDAHATRFPTPMSQTYRDDVRVWELPPPNHGIAALLALNCLEAALPAGSDMTPPHCMTWDHASVEAMRIAFADSLEHCGDPEHADAINAALTPEELVDKEYARRRVAACGVDASRGGMRCEGPAPGGVGTDDTTTRGLRPSPDTVYFCVVDGDGNACSFINSNYDGFGTGIAPEGCGFTLQNRGHNFILAEGHVNCVGPRKRPYHTIIPGMATRDATGDLYAAFGVMGGFMQPQGHLQVVSHMVDGGLDPQAALDTPRWCIGGVGSEKGSGSVVDAPVAVEAGHRSANDLLRRGHLVEHVEGLERTVFGRGQIIARDERGVLWGGSDPRGDGCAIGF</sequence>
<dbReference type="AlphaFoldDB" id="A0A7S0KL41"/>
<organism evidence="1">
    <name type="scientific">Micromonas pusilla</name>
    <name type="common">Picoplanktonic green alga</name>
    <name type="synonym">Chromulina pusilla</name>
    <dbReference type="NCBI Taxonomy" id="38833"/>
    <lineage>
        <taxon>Eukaryota</taxon>
        <taxon>Viridiplantae</taxon>
        <taxon>Chlorophyta</taxon>
        <taxon>Mamiellophyceae</taxon>
        <taxon>Mamiellales</taxon>
        <taxon>Mamiellaceae</taxon>
        <taxon>Micromonas</taxon>
    </lineage>
</organism>
<gene>
    <name evidence="1" type="ORF">MSP1404_LOCUS4324</name>
</gene>
<dbReference type="InterPro" id="IPR043138">
    <property type="entry name" value="GGT_lsub"/>
</dbReference>
<evidence type="ECO:0000313" key="1">
    <source>
        <dbReference type="EMBL" id="CAD8584031.1"/>
    </source>
</evidence>
<name>A0A7S0KL41_MICPS</name>
<evidence type="ECO:0008006" key="2">
    <source>
        <dbReference type="Google" id="ProtNLM"/>
    </source>
</evidence>
<reference evidence="1" key="1">
    <citation type="submission" date="2021-01" db="EMBL/GenBank/DDBJ databases">
        <authorList>
            <person name="Corre E."/>
            <person name="Pelletier E."/>
            <person name="Niang G."/>
            <person name="Scheremetjew M."/>
            <person name="Finn R."/>
            <person name="Kale V."/>
            <person name="Holt S."/>
            <person name="Cochrane G."/>
            <person name="Meng A."/>
            <person name="Brown T."/>
            <person name="Cohen L."/>
        </authorList>
    </citation>
    <scope>NUCLEOTIDE SEQUENCE</scope>
    <source>
        <strain evidence="1">CCMP494</strain>
    </source>
</reference>
<dbReference type="PANTHER" id="PTHR43881">
    <property type="entry name" value="GAMMA-GLUTAMYLTRANSPEPTIDASE (AFU_ORTHOLOGUE AFUA_4G13580)"/>
    <property type="match status" value="1"/>
</dbReference>